<proteinExistence type="predicted"/>
<feature type="region of interest" description="Disordered" evidence="1">
    <location>
        <begin position="28"/>
        <end position="58"/>
    </location>
</feature>
<comment type="caution">
    <text evidence="3">The sequence shown here is derived from an EMBL/GenBank/DDBJ whole genome shotgun (WGS) entry which is preliminary data.</text>
</comment>
<gene>
    <name evidence="3" type="ORF">B9Z19DRAFT_1087764</name>
</gene>
<keyword evidence="4" id="KW-1185">Reference proteome</keyword>
<evidence type="ECO:0000256" key="1">
    <source>
        <dbReference type="SAM" id="MobiDB-lite"/>
    </source>
</evidence>
<keyword evidence="2" id="KW-1133">Transmembrane helix</keyword>
<reference evidence="3 4" key="1">
    <citation type="submission" date="2017-04" db="EMBL/GenBank/DDBJ databases">
        <title>Draft genome sequence of Tuber borchii Vittad., a whitish edible truffle.</title>
        <authorList>
            <consortium name="DOE Joint Genome Institute"/>
            <person name="Murat C."/>
            <person name="Kuo A."/>
            <person name="Barry K.W."/>
            <person name="Clum A."/>
            <person name="Dockter R.B."/>
            <person name="Fauchery L."/>
            <person name="Iotti M."/>
            <person name="Kohler A."/>
            <person name="Labutti K."/>
            <person name="Lindquist E.A."/>
            <person name="Lipzen A."/>
            <person name="Ohm R.A."/>
            <person name="Wang M."/>
            <person name="Grigoriev I.V."/>
            <person name="Zambonelli A."/>
            <person name="Martin F.M."/>
        </authorList>
    </citation>
    <scope>NUCLEOTIDE SEQUENCE [LARGE SCALE GENOMIC DNA]</scope>
    <source>
        <strain evidence="3 4">Tbo3840</strain>
    </source>
</reference>
<keyword evidence="2" id="KW-0472">Membrane</keyword>
<protein>
    <submittedName>
        <fullName evidence="3">Uncharacterized protein</fullName>
    </submittedName>
</protein>
<evidence type="ECO:0000256" key="2">
    <source>
        <dbReference type="SAM" id="Phobius"/>
    </source>
</evidence>
<evidence type="ECO:0000313" key="3">
    <source>
        <dbReference type="EMBL" id="PUU76722.1"/>
    </source>
</evidence>
<accession>A0A2T6ZMK7</accession>
<feature type="non-terminal residue" evidence="3">
    <location>
        <position position="165"/>
    </location>
</feature>
<sequence length="165" mass="18674">MVCSFVRYIRYSTDFFFSPPRCRHHRCFPPPHHPSSHRPGPGAEAKQKQKQVKQKDAGRDRVAATCIISPVQSKLQPSIFIPPTFYLPTYPPTLYVSPYLTIPYILPIILPVLILRYVVASTPDSFIAFIISSCHSKCCPPPPVYARASPLCQQLQNHTFFFLAG</sequence>
<dbReference type="AlphaFoldDB" id="A0A2T6ZMK7"/>
<organism evidence="3 4">
    <name type="scientific">Tuber borchii</name>
    <name type="common">White truffle</name>
    <dbReference type="NCBI Taxonomy" id="42251"/>
    <lineage>
        <taxon>Eukaryota</taxon>
        <taxon>Fungi</taxon>
        <taxon>Dikarya</taxon>
        <taxon>Ascomycota</taxon>
        <taxon>Pezizomycotina</taxon>
        <taxon>Pezizomycetes</taxon>
        <taxon>Pezizales</taxon>
        <taxon>Tuberaceae</taxon>
        <taxon>Tuber</taxon>
    </lineage>
</organism>
<feature type="transmembrane region" description="Helical" evidence="2">
    <location>
        <begin position="96"/>
        <end position="119"/>
    </location>
</feature>
<keyword evidence="2" id="KW-0812">Transmembrane</keyword>
<name>A0A2T6ZMK7_TUBBO</name>
<dbReference type="Proteomes" id="UP000244722">
    <property type="component" value="Unassembled WGS sequence"/>
</dbReference>
<dbReference type="EMBL" id="NESQ01000178">
    <property type="protein sequence ID" value="PUU76722.1"/>
    <property type="molecule type" value="Genomic_DNA"/>
</dbReference>
<evidence type="ECO:0000313" key="4">
    <source>
        <dbReference type="Proteomes" id="UP000244722"/>
    </source>
</evidence>